<feature type="domain" description="Amidase" evidence="1">
    <location>
        <begin position="284"/>
        <end position="376"/>
    </location>
</feature>
<accession>A0ABY4EYA2</accession>
<organism evidence="2 3">
    <name type="scientific">Gracilibacillus caseinilyticus</name>
    <dbReference type="NCBI Taxonomy" id="2932256"/>
    <lineage>
        <taxon>Bacteria</taxon>
        <taxon>Bacillati</taxon>
        <taxon>Bacillota</taxon>
        <taxon>Bacilli</taxon>
        <taxon>Bacillales</taxon>
        <taxon>Bacillaceae</taxon>
        <taxon>Gracilibacillus</taxon>
    </lineage>
</organism>
<dbReference type="EC" id="3.5.1.4" evidence="2"/>
<keyword evidence="3" id="KW-1185">Reference proteome</keyword>
<dbReference type="PANTHER" id="PTHR46310">
    <property type="entry name" value="AMIDASE 1"/>
    <property type="match status" value="1"/>
</dbReference>
<dbReference type="SUPFAM" id="SSF75304">
    <property type="entry name" value="Amidase signature (AS) enzymes"/>
    <property type="match status" value="1"/>
</dbReference>
<dbReference type="PANTHER" id="PTHR46310:SF7">
    <property type="entry name" value="AMIDASE 1"/>
    <property type="match status" value="1"/>
</dbReference>
<dbReference type="GO" id="GO:0004040">
    <property type="term" value="F:amidase activity"/>
    <property type="evidence" value="ECO:0007669"/>
    <property type="project" value="UniProtKB-EC"/>
</dbReference>
<evidence type="ECO:0000259" key="1">
    <source>
        <dbReference type="Pfam" id="PF01425"/>
    </source>
</evidence>
<keyword evidence="2" id="KW-0378">Hydrolase</keyword>
<evidence type="ECO:0000313" key="3">
    <source>
        <dbReference type="Proteomes" id="UP000831782"/>
    </source>
</evidence>
<proteinExistence type="predicted"/>
<dbReference type="Proteomes" id="UP000831782">
    <property type="component" value="Chromosome"/>
</dbReference>
<dbReference type="PROSITE" id="PS00571">
    <property type="entry name" value="AMIDASES"/>
    <property type="match status" value="1"/>
</dbReference>
<reference evidence="2 3" key="1">
    <citation type="submission" date="2022-04" db="EMBL/GenBank/DDBJ databases">
        <title>Gracilibacillus sp. isolated from saltern.</title>
        <authorList>
            <person name="Won M."/>
            <person name="Lee C.-M."/>
            <person name="Woen H.-Y."/>
            <person name="Kwon S.-W."/>
        </authorList>
    </citation>
    <scope>NUCLEOTIDE SEQUENCE [LARGE SCALE GENOMIC DNA]</scope>
    <source>
        <strain evidence="2 3">SSWR10-1</strain>
    </source>
</reference>
<dbReference type="InterPro" id="IPR036928">
    <property type="entry name" value="AS_sf"/>
</dbReference>
<gene>
    <name evidence="2" type="ORF">MUN88_03710</name>
</gene>
<protein>
    <submittedName>
        <fullName evidence="2">Amidase</fullName>
        <ecNumber evidence="2">3.5.1.4</ecNumber>
    </submittedName>
</protein>
<feature type="domain" description="Amidase" evidence="1">
    <location>
        <begin position="18"/>
        <end position="185"/>
    </location>
</feature>
<dbReference type="Gene3D" id="3.90.1300.10">
    <property type="entry name" value="Amidase signature (AS) domain"/>
    <property type="match status" value="1"/>
</dbReference>
<dbReference type="RefSeq" id="WP_244720993.1">
    <property type="nucleotide sequence ID" value="NZ_CP095072.1"/>
</dbReference>
<dbReference type="NCBIfam" id="NF006169">
    <property type="entry name" value="PRK08310.1"/>
    <property type="match status" value="1"/>
</dbReference>
<dbReference type="InterPro" id="IPR020556">
    <property type="entry name" value="Amidase_CS"/>
</dbReference>
<sequence length="389" mass="43140">MDQWRAFVEVTCNVPPKQLKGSLFPYTFAVKDVFDIRGYLNTAGNPDWERTHTPAKSTAPAIEALLENGASLIGKTHTDELMYSLNGENYHYGTPVNPRATNRIPGGSSSGSAVAVAAGLVDFSIGTDTGGSVRIPSSYCGIIGYRPTHQAIDIRGVIPLADSFDTVGIMANDIKVLEKVSNVLLDQPVPSEHGFTTLKFPTDIWEMAVDPVKDQKQNIPLLDCRGEEIEIAGTELEKWKETFRILQGYEIWQNHGAWIESASPTFGPGIMERFQWTKTITASEVEMAKKEQVIIQARMKEILADGSLLVMPTSPNIAPRLNMEENKLNLHRQKLLTMTSIAGLNQLPQISLPWMEVEGNPIGLSIIAGKNQDTRLIEFIRIFYQMLKQ</sequence>
<dbReference type="EMBL" id="CP095072">
    <property type="protein sequence ID" value="UOQ49243.1"/>
    <property type="molecule type" value="Genomic_DNA"/>
</dbReference>
<name>A0ABY4EYA2_9BACI</name>
<dbReference type="InterPro" id="IPR023631">
    <property type="entry name" value="Amidase_dom"/>
</dbReference>
<evidence type="ECO:0000313" key="2">
    <source>
        <dbReference type="EMBL" id="UOQ49243.1"/>
    </source>
</evidence>
<dbReference type="Pfam" id="PF01425">
    <property type="entry name" value="Amidase"/>
    <property type="match status" value="2"/>
</dbReference>